<dbReference type="RefSeq" id="WP_039678726.1">
    <property type="nucleotide sequence ID" value="NZ_JAWGXO010000005.1"/>
</dbReference>
<evidence type="ECO:0000256" key="7">
    <source>
        <dbReference type="PIRNR" id="PIRNR003107"/>
    </source>
</evidence>
<name>A0A0B3WU66_9FIRM</name>
<comment type="subunit">
    <text evidence="3 7">Homodimer.</text>
</comment>
<dbReference type="Pfam" id="PF01895">
    <property type="entry name" value="PhoU"/>
    <property type="match status" value="2"/>
</dbReference>
<keyword evidence="5 7" id="KW-0963">Cytoplasm</keyword>
<sequence>MKRNDNNLGLSINSLKETAVEMIVKCEVIVEEAVNAMVAKDIEKSKEIIGLDDDIDDLRGYIREQIIELIALRQPMAKDLRTIYALSIMSTELERIGDYAVNIAMETIKIGEDEYVEELIDIPKMKRVSMDMLKNAKMAFMNSDVKLAHKTALQDDIIDDLYNEVYIDCISAMHRDKRNIAQAVRLLLVGRFLERIGDHVTNICEMIIYSIKGEMLELD</sequence>
<keyword evidence="4 7" id="KW-0813">Transport</keyword>
<dbReference type="GO" id="GO:0045936">
    <property type="term" value="P:negative regulation of phosphate metabolic process"/>
    <property type="evidence" value="ECO:0007669"/>
    <property type="project" value="InterPro"/>
</dbReference>
<dbReference type="AlphaFoldDB" id="A0A0B3WU66"/>
<dbReference type="PANTHER" id="PTHR42930">
    <property type="entry name" value="PHOSPHATE-SPECIFIC TRANSPORT SYSTEM ACCESSORY PROTEIN PHOU"/>
    <property type="match status" value="1"/>
</dbReference>
<dbReference type="STRING" id="1577792.QX51_04515"/>
<dbReference type="OrthoDB" id="9814256at2"/>
<organism evidence="9 10">
    <name type="scientific">Terrisporobacter othiniensis</name>
    <dbReference type="NCBI Taxonomy" id="1577792"/>
    <lineage>
        <taxon>Bacteria</taxon>
        <taxon>Bacillati</taxon>
        <taxon>Bacillota</taxon>
        <taxon>Clostridia</taxon>
        <taxon>Peptostreptococcales</taxon>
        <taxon>Peptostreptococcaceae</taxon>
        <taxon>Terrisporobacter</taxon>
    </lineage>
</organism>
<dbReference type="GO" id="GO:0005737">
    <property type="term" value="C:cytoplasm"/>
    <property type="evidence" value="ECO:0007669"/>
    <property type="project" value="UniProtKB-SubCell"/>
</dbReference>
<dbReference type="InterPro" id="IPR028366">
    <property type="entry name" value="PhoU"/>
</dbReference>
<protein>
    <recommendedName>
        <fullName evidence="7">Phosphate-specific transport system accessory protein PhoU</fullName>
    </recommendedName>
</protein>
<evidence type="ECO:0000256" key="4">
    <source>
        <dbReference type="ARBA" id="ARBA00022448"/>
    </source>
</evidence>
<evidence type="ECO:0000256" key="5">
    <source>
        <dbReference type="ARBA" id="ARBA00022490"/>
    </source>
</evidence>
<feature type="domain" description="PhoU" evidence="8">
    <location>
        <begin position="21"/>
        <end position="106"/>
    </location>
</feature>
<evidence type="ECO:0000256" key="3">
    <source>
        <dbReference type="ARBA" id="ARBA00011738"/>
    </source>
</evidence>
<comment type="subcellular location">
    <subcellularLocation>
        <location evidence="1 7">Cytoplasm</location>
    </subcellularLocation>
</comment>
<comment type="similarity">
    <text evidence="2 7">Belongs to the PhoU family.</text>
</comment>
<dbReference type="GO" id="GO:0006817">
    <property type="term" value="P:phosphate ion transport"/>
    <property type="evidence" value="ECO:0007669"/>
    <property type="project" value="UniProtKB-KW"/>
</dbReference>
<accession>A0A0B3WU66</accession>
<keyword evidence="10" id="KW-1185">Reference proteome</keyword>
<dbReference type="PIRSF" id="PIRSF003107">
    <property type="entry name" value="PhoU"/>
    <property type="match status" value="1"/>
</dbReference>
<evidence type="ECO:0000259" key="8">
    <source>
        <dbReference type="Pfam" id="PF01895"/>
    </source>
</evidence>
<dbReference type="InterPro" id="IPR038078">
    <property type="entry name" value="PhoU-like_sf"/>
</dbReference>
<evidence type="ECO:0000313" key="10">
    <source>
        <dbReference type="Proteomes" id="UP000031189"/>
    </source>
</evidence>
<comment type="caution">
    <text evidence="9">The sequence shown here is derived from an EMBL/GenBank/DDBJ whole genome shotgun (WGS) entry which is preliminary data.</text>
</comment>
<dbReference type="PANTHER" id="PTHR42930:SF3">
    <property type="entry name" value="PHOSPHATE-SPECIFIC TRANSPORT SYSTEM ACCESSORY PROTEIN PHOU"/>
    <property type="match status" value="1"/>
</dbReference>
<dbReference type="FunFam" id="1.20.58.220:FF:000004">
    <property type="entry name" value="Phosphate-specific transport system accessory protein PhoU"/>
    <property type="match status" value="1"/>
</dbReference>
<dbReference type="EMBL" id="JWHR01000048">
    <property type="protein sequence ID" value="KHS58125.1"/>
    <property type="molecule type" value="Genomic_DNA"/>
</dbReference>
<evidence type="ECO:0000256" key="1">
    <source>
        <dbReference type="ARBA" id="ARBA00004496"/>
    </source>
</evidence>
<dbReference type="NCBIfam" id="TIGR02135">
    <property type="entry name" value="phoU_full"/>
    <property type="match status" value="1"/>
</dbReference>
<feature type="domain" description="PhoU" evidence="8">
    <location>
        <begin position="122"/>
        <end position="206"/>
    </location>
</feature>
<evidence type="ECO:0000256" key="6">
    <source>
        <dbReference type="ARBA" id="ARBA00022592"/>
    </source>
</evidence>
<gene>
    <name evidence="9" type="ORF">QX51_04515</name>
</gene>
<keyword evidence="6 7" id="KW-0592">Phosphate transport</keyword>
<dbReference type="SUPFAM" id="SSF109755">
    <property type="entry name" value="PhoU-like"/>
    <property type="match status" value="1"/>
</dbReference>
<dbReference type="Proteomes" id="UP000031189">
    <property type="component" value="Unassembled WGS sequence"/>
</dbReference>
<proteinExistence type="inferred from homology"/>
<dbReference type="InterPro" id="IPR026022">
    <property type="entry name" value="PhoU_dom"/>
</dbReference>
<dbReference type="GO" id="GO:0030643">
    <property type="term" value="P:intracellular phosphate ion homeostasis"/>
    <property type="evidence" value="ECO:0007669"/>
    <property type="project" value="InterPro"/>
</dbReference>
<dbReference type="Gene3D" id="1.20.58.220">
    <property type="entry name" value="Phosphate transport system protein phou homolog 2, domain 2"/>
    <property type="match status" value="1"/>
</dbReference>
<evidence type="ECO:0000313" key="9">
    <source>
        <dbReference type="EMBL" id="KHS58125.1"/>
    </source>
</evidence>
<comment type="function">
    <text evidence="7">Plays a role in the regulation of phosphate uptake.</text>
</comment>
<reference evidence="9 10" key="1">
    <citation type="submission" date="2014-12" db="EMBL/GenBank/DDBJ databases">
        <title>Draft genome sequence of Terrisporobacter sp. 08-306576, isolated from the blood culture of a bacteremia patient.</title>
        <authorList>
            <person name="Lund L.C."/>
            <person name="Sydenham T.V."/>
            <person name="Hogh S.V."/>
            <person name="Skov M.N."/>
            <person name="Kemp M."/>
            <person name="Justesen U.S."/>
        </authorList>
    </citation>
    <scope>NUCLEOTIDE SEQUENCE [LARGE SCALE GENOMIC DNA]</scope>
    <source>
        <strain evidence="9 10">08-306576</strain>
    </source>
</reference>
<evidence type="ECO:0000256" key="2">
    <source>
        <dbReference type="ARBA" id="ARBA00008107"/>
    </source>
</evidence>